<sequence length="337" mass="37355">MDRLQAMQVFTRVVDTNSFSRAADTLNLPRASVTTIIQNLEAFLNVRLLQRTTRRLNLTPDGAAYYERCVRILADIEEAEGSFATSAKGPRGKLRVDMPGAIGRNIVMPALCEFHTRYPDIELMVGFGDKPVDLIQEGVDCVIRVGTLQDSSLVARRIGVFQGLTAAAPQYLELHGMPKTIEDLEHHTAVNYFSSRTGRVIDMDFVVDEKTIEVKMRGKIAVNDAEAYLSCGVKGVGLIQVPRFMALPFLQTGELVEVLPQWKPLPMPISAVYPHNRHLSQKVRVFVDWAAELFERCPLLSGQEDAEGRCLPTSTSFSSKMVRYGTPEVAGTVDVVA</sequence>
<accession>A0A158F3I7</accession>
<keyword evidence="3" id="KW-0238">DNA-binding</keyword>
<proteinExistence type="inferred from homology"/>
<dbReference type="Proteomes" id="UP000054717">
    <property type="component" value="Unassembled WGS sequence"/>
</dbReference>
<dbReference type="Pfam" id="PF03466">
    <property type="entry name" value="LysR_substrate"/>
    <property type="match status" value="1"/>
</dbReference>
<dbReference type="InterPro" id="IPR036388">
    <property type="entry name" value="WH-like_DNA-bd_sf"/>
</dbReference>
<comment type="caution">
    <text evidence="6">The sequence shown here is derived from an EMBL/GenBank/DDBJ whole genome shotgun (WGS) entry which is preliminary data.</text>
</comment>
<dbReference type="Gene3D" id="1.10.10.10">
    <property type="entry name" value="Winged helix-like DNA-binding domain superfamily/Winged helix DNA-binding domain"/>
    <property type="match status" value="1"/>
</dbReference>
<dbReference type="GO" id="GO:0006351">
    <property type="term" value="P:DNA-templated transcription"/>
    <property type="evidence" value="ECO:0007669"/>
    <property type="project" value="TreeGrafter"/>
</dbReference>
<evidence type="ECO:0000256" key="1">
    <source>
        <dbReference type="ARBA" id="ARBA00009437"/>
    </source>
</evidence>
<keyword evidence="4" id="KW-0804">Transcription</keyword>
<dbReference type="SUPFAM" id="SSF53850">
    <property type="entry name" value="Periplasmic binding protein-like II"/>
    <property type="match status" value="1"/>
</dbReference>
<dbReference type="InterPro" id="IPR058163">
    <property type="entry name" value="LysR-type_TF_proteobact-type"/>
</dbReference>
<dbReference type="STRING" id="326475.AWB66_00555"/>
<dbReference type="PANTHER" id="PTHR30537">
    <property type="entry name" value="HTH-TYPE TRANSCRIPTIONAL REGULATOR"/>
    <property type="match status" value="1"/>
</dbReference>
<dbReference type="EMBL" id="FCNZ02000001">
    <property type="protein sequence ID" value="SAL14418.1"/>
    <property type="molecule type" value="Genomic_DNA"/>
</dbReference>
<evidence type="ECO:0000313" key="6">
    <source>
        <dbReference type="EMBL" id="SAL14418.1"/>
    </source>
</evidence>
<comment type="similarity">
    <text evidence="1">Belongs to the LysR transcriptional regulatory family.</text>
</comment>
<dbReference type="FunFam" id="1.10.10.10:FF:000001">
    <property type="entry name" value="LysR family transcriptional regulator"/>
    <property type="match status" value="1"/>
</dbReference>
<organism evidence="6 7">
    <name type="scientific">Caballeronia telluris</name>
    <dbReference type="NCBI Taxonomy" id="326475"/>
    <lineage>
        <taxon>Bacteria</taxon>
        <taxon>Pseudomonadati</taxon>
        <taxon>Pseudomonadota</taxon>
        <taxon>Betaproteobacteria</taxon>
        <taxon>Burkholderiales</taxon>
        <taxon>Burkholderiaceae</taxon>
        <taxon>Caballeronia</taxon>
    </lineage>
</organism>
<name>A0A158F3I7_9BURK</name>
<dbReference type="GO" id="GO:0003700">
    <property type="term" value="F:DNA-binding transcription factor activity"/>
    <property type="evidence" value="ECO:0007669"/>
    <property type="project" value="InterPro"/>
</dbReference>
<dbReference type="InterPro" id="IPR000847">
    <property type="entry name" value="LysR_HTH_N"/>
</dbReference>
<feature type="domain" description="HTH lysR-type" evidence="5">
    <location>
        <begin position="1"/>
        <end position="59"/>
    </location>
</feature>
<evidence type="ECO:0000256" key="2">
    <source>
        <dbReference type="ARBA" id="ARBA00023015"/>
    </source>
</evidence>
<dbReference type="FunFam" id="3.40.190.290:FF:000001">
    <property type="entry name" value="Transcriptional regulator, LysR family"/>
    <property type="match status" value="1"/>
</dbReference>
<dbReference type="Pfam" id="PF00126">
    <property type="entry name" value="HTH_1"/>
    <property type="match status" value="1"/>
</dbReference>
<dbReference type="RefSeq" id="WP_087628704.1">
    <property type="nucleotide sequence ID" value="NZ_FCNZ02000001.1"/>
</dbReference>
<evidence type="ECO:0000313" key="7">
    <source>
        <dbReference type="Proteomes" id="UP000054717"/>
    </source>
</evidence>
<evidence type="ECO:0000256" key="3">
    <source>
        <dbReference type="ARBA" id="ARBA00023125"/>
    </source>
</evidence>
<dbReference type="AlphaFoldDB" id="A0A158F3I7"/>
<gene>
    <name evidence="6" type="ORF">AWB66_00555</name>
</gene>
<keyword evidence="2" id="KW-0805">Transcription regulation</keyword>
<reference evidence="6" key="1">
    <citation type="submission" date="2016-01" db="EMBL/GenBank/DDBJ databases">
        <authorList>
            <person name="Peeters Charlotte."/>
        </authorList>
    </citation>
    <scope>NUCLEOTIDE SEQUENCE</scope>
    <source>
        <strain evidence="6">LMG 22936</strain>
    </source>
</reference>
<dbReference type="CDD" id="cd08472">
    <property type="entry name" value="PBP2_CrgA_like_3"/>
    <property type="match status" value="1"/>
</dbReference>
<dbReference type="Gene3D" id="3.40.190.290">
    <property type="match status" value="1"/>
</dbReference>
<dbReference type="PROSITE" id="PS50931">
    <property type="entry name" value="HTH_LYSR"/>
    <property type="match status" value="1"/>
</dbReference>
<dbReference type="PANTHER" id="PTHR30537:SF72">
    <property type="entry name" value="LYSR FAMILY TRANSCRIPTIONAL REGULATOR"/>
    <property type="match status" value="1"/>
</dbReference>
<dbReference type="SUPFAM" id="SSF46785">
    <property type="entry name" value="Winged helix' DNA-binding domain"/>
    <property type="match status" value="1"/>
</dbReference>
<dbReference type="InterPro" id="IPR036390">
    <property type="entry name" value="WH_DNA-bd_sf"/>
</dbReference>
<evidence type="ECO:0000259" key="5">
    <source>
        <dbReference type="PROSITE" id="PS50931"/>
    </source>
</evidence>
<keyword evidence="7" id="KW-1185">Reference proteome</keyword>
<protein>
    <submittedName>
        <fullName evidence="6">LysR family transcriptional regulator</fullName>
    </submittedName>
</protein>
<evidence type="ECO:0000256" key="4">
    <source>
        <dbReference type="ARBA" id="ARBA00023163"/>
    </source>
</evidence>
<dbReference type="InterPro" id="IPR005119">
    <property type="entry name" value="LysR_subst-bd"/>
</dbReference>
<dbReference type="GO" id="GO:0043565">
    <property type="term" value="F:sequence-specific DNA binding"/>
    <property type="evidence" value="ECO:0007669"/>
    <property type="project" value="TreeGrafter"/>
</dbReference>